<protein>
    <submittedName>
        <fullName evidence="1">Uncharacterized protein</fullName>
    </submittedName>
</protein>
<gene>
    <name evidence="1" type="ORF">LCGC14_0434400</name>
</gene>
<comment type="caution">
    <text evidence="1">The sequence shown here is derived from an EMBL/GenBank/DDBJ whole genome shotgun (WGS) entry which is preliminary data.</text>
</comment>
<dbReference type="AlphaFoldDB" id="A0A0F9SM83"/>
<reference evidence="1" key="1">
    <citation type="journal article" date="2015" name="Nature">
        <title>Complex archaea that bridge the gap between prokaryotes and eukaryotes.</title>
        <authorList>
            <person name="Spang A."/>
            <person name="Saw J.H."/>
            <person name="Jorgensen S.L."/>
            <person name="Zaremba-Niedzwiedzka K."/>
            <person name="Martijn J."/>
            <person name="Lind A.E."/>
            <person name="van Eijk R."/>
            <person name="Schleper C."/>
            <person name="Guy L."/>
            <person name="Ettema T.J."/>
        </authorList>
    </citation>
    <scope>NUCLEOTIDE SEQUENCE</scope>
</reference>
<proteinExistence type="predicted"/>
<evidence type="ECO:0000313" key="1">
    <source>
        <dbReference type="EMBL" id="KKN70115.1"/>
    </source>
</evidence>
<accession>A0A0F9SM83</accession>
<name>A0A0F9SM83_9ZZZZ</name>
<sequence>MNNLTTLAHGLLIARNEADEDVSLLDLTTEGDYASIPSVLGNTGVGVIDLLKDKYDGATEMIVNGIEFMFSGGSAADKTFGWRVLAWKTANGPARLIAVGTGILGTQAVVTYPLIPGGGTALATNKFWADTLVVTARNWPKGIESTDSVGNNSVSSIWVDDAGYRFWKIEITDADGSTGTEAGDISVYFGYW</sequence>
<dbReference type="EMBL" id="LAZR01000411">
    <property type="protein sequence ID" value="KKN70115.1"/>
    <property type="molecule type" value="Genomic_DNA"/>
</dbReference>
<organism evidence="1">
    <name type="scientific">marine sediment metagenome</name>
    <dbReference type="NCBI Taxonomy" id="412755"/>
    <lineage>
        <taxon>unclassified sequences</taxon>
        <taxon>metagenomes</taxon>
        <taxon>ecological metagenomes</taxon>
    </lineage>
</organism>